<keyword evidence="5" id="KW-1185">Reference proteome</keyword>
<dbReference type="AlphaFoldDB" id="A0A2U1PVH1"/>
<protein>
    <submittedName>
        <fullName evidence="4">Epoxide hydrolase</fullName>
    </submittedName>
</protein>
<dbReference type="InterPro" id="IPR000073">
    <property type="entry name" value="AB_hydrolase_1"/>
</dbReference>
<keyword evidence="1 4" id="KW-0378">Hydrolase</keyword>
<dbReference type="PANTHER" id="PTHR43329">
    <property type="entry name" value="EPOXIDE HYDROLASE"/>
    <property type="match status" value="1"/>
</dbReference>
<dbReference type="SUPFAM" id="SSF53474">
    <property type="entry name" value="alpha/beta-Hydrolases"/>
    <property type="match status" value="1"/>
</dbReference>
<dbReference type="GO" id="GO:0016787">
    <property type="term" value="F:hydrolase activity"/>
    <property type="evidence" value="ECO:0007669"/>
    <property type="project" value="UniProtKB-KW"/>
</dbReference>
<comment type="similarity">
    <text evidence="2">Belongs to the AB hydrolase superfamily. Epoxide hydrolase family.</text>
</comment>
<proteinExistence type="inferred from homology"/>
<dbReference type="PRINTS" id="PR00412">
    <property type="entry name" value="EPOXHYDRLASE"/>
</dbReference>
<organism evidence="4 5">
    <name type="scientific">Artemisia annua</name>
    <name type="common">Sweet wormwood</name>
    <dbReference type="NCBI Taxonomy" id="35608"/>
    <lineage>
        <taxon>Eukaryota</taxon>
        <taxon>Viridiplantae</taxon>
        <taxon>Streptophyta</taxon>
        <taxon>Embryophyta</taxon>
        <taxon>Tracheophyta</taxon>
        <taxon>Spermatophyta</taxon>
        <taxon>Magnoliopsida</taxon>
        <taxon>eudicotyledons</taxon>
        <taxon>Gunneridae</taxon>
        <taxon>Pentapetalae</taxon>
        <taxon>asterids</taxon>
        <taxon>campanulids</taxon>
        <taxon>Asterales</taxon>
        <taxon>Asteraceae</taxon>
        <taxon>Asteroideae</taxon>
        <taxon>Anthemideae</taxon>
        <taxon>Artemisiinae</taxon>
        <taxon>Artemisia</taxon>
    </lineage>
</organism>
<evidence type="ECO:0000313" key="5">
    <source>
        <dbReference type="Proteomes" id="UP000245207"/>
    </source>
</evidence>
<evidence type="ECO:0000256" key="1">
    <source>
        <dbReference type="ARBA" id="ARBA00022801"/>
    </source>
</evidence>
<dbReference type="PRINTS" id="PR00111">
    <property type="entry name" value="ABHYDROLASE"/>
</dbReference>
<dbReference type="InterPro" id="IPR000639">
    <property type="entry name" value="Epox_hydrolase-like"/>
</dbReference>
<gene>
    <name evidence="4" type="ORF">CTI12_AA107860</name>
</gene>
<dbReference type="Pfam" id="PF00561">
    <property type="entry name" value="Abhydrolase_1"/>
    <property type="match status" value="1"/>
</dbReference>
<evidence type="ECO:0000313" key="4">
    <source>
        <dbReference type="EMBL" id="PWA89758.1"/>
    </source>
</evidence>
<feature type="domain" description="AB hydrolase-1" evidence="3">
    <location>
        <begin position="53"/>
        <end position="142"/>
    </location>
</feature>
<evidence type="ECO:0000256" key="2">
    <source>
        <dbReference type="ARBA" id="ARBA00038334"/>
    </source>
</evidence>
<evidence type="ECO:0000259" key="3">
    <source>
        <dbReference type="Pfam" id="PF00561"/>
    </source>
</evidence>
<comment type="caution">
    <text evidence="4">The sequence shown here is derived from an EMBL/GenBank/DDBJ whole genome shotgun (WGS) entry which is preliminary data.</text>
</comment>
<name>A0A2U1PVH1_ARTAN</name>
<dbReference type="Proteomes" id="UP000245207">
    <property type="component" value="Unassembled WGS sequence"/>
</dbReference>
<dbReference type="EMBL" id="PKPP01000689">
    <property type="protein sequence ID" value="PWA89758.1"/>
    <property type="molecule type" value="Genomic_DNA"/>
</dbReference>
<reference evidence="4 5" key="1">
    <citation type="journal article" date="2018" name="Mol. Plant">
        <title>The genome of Artemisia annua provides insight into the evolution of Asteraceae family and artemisinin biosynthesis.</title>
        <authorList>
            <person name="Shen Q."/>
            <person name="Zhang L."/>
            <person name="Liao Z."/>
            <person name="Wang S."/>
            <person name="Yan T."/>
            <person name="Shi P."/>
            <person name="Liu M."/>
            <person name="Fu X."/>
            <person name="Pan Q."/>
            <person name="Wang Y."/>
            <person name="Lv Z."/>
            <person name="Lu X."/>
            <person name="Zhang F."/>
            <person name="Jiang W."/>
            <person name="Ma Y."/>
            <person name="Chen M."/>
            <person name="Hao X."/>
            <person name="Li L."/>
            <person name="Tang Y."/>
            <person name="Lv G."/>
            <person name="Zhou Y."/>
            <person name="Sun X."/>
            <person name="Brodelius P.E."/>
            <person name="Rose J.K.C."/>
            <person name="Tang K."/>
        </authorList>
    </citation>
    <scope>NUCLEOTIDE SEQUENCE [LARGE SCALE GENOMIC DNA]</scope>
    <source>
        <strain evidence="5">cv. Huhao1</strain>
        <tissue evidence="4">Leaf</tissue>
    </source>
</reference>
<dbReference type="OrthoDB" id="7130006at2759"/>
<dbReference type="Gene3D" id="3.40.50.1820">
    <property type="entry name" value="alpha/beta hydrolase"/>
    <property type="match status" value="1"/>
</dbReference>
<accession>A0A2U1PVH1</accession>
<dbReference type="STRING" id="35608.A0A2U1PVH1"/>
<dbReference type="InterPro" id="IPR029058">
    <property type="entry name" value="AB_hydrolase_fold"/>
</dbReference>
<sequence length="203" mass="23131">MGSSKIVPTLYQVPSNLRTYRMTCVYRNTVIKDLVVKEFEFVVIPNNYTQSENQGYRAVAPDLRGYGETTGAPLNDITKFTIHHLVGDMIGLIDAIASEGEKVFVVGHDWGAIIAWHLCMFRPDRVKGLVNMSVPFFPWNPNGDMAQMMSKAYGEDHYMSRNNLKNKSHQKDIERFVVLFQEILAHGQPKFAHSHIFNSHICL</sequence>